<accession>A0ABX1I5H9</accession>
<proteinExistence type="predicted"/>
<sequence>MKAASPGDETEVLYALAMAIGESIDLEPMVRRFLVSLVRLLEGNGAAVLQLEQVSSATPPLCCLLPRNLARTPCYADFWERWTPQRLYQTLAQQPGGLPLVAVDSR</sequence>
<dbReference type="RefSeq" id="WP_168665993.1">
    <property type="nucleotide sequence ID" value="NZ_JAAXKX010000002.1"/>
</dbReference>
<evidence type="ECO:0000313" key="1">
    <source>
        <dbReference type="EMBL" id="NKN31946.1"/>
    </source>
</evidence>
<organism evidence="1 2">
    <name type="scientific">Marichromatium bheemlicum</name>
    <dbReference type="NCBI Taxonomy" id="365339"/>
    <lineage>
        <taxon>Bacteria</taxon>
        <taxon>Pseudomonadati</taxon>
        <taxon>Pseudomonadota</taxon>
        <taxon>Gammaproteobacteria</taxon>
        <taxon>Chromatiales</taxon>
        <taxon>Chromatiaceae</taxon>
        <taxon>Marichromatium</taxon>
    </lineage>
</organism>
<name>A0ABX1I5H9_9GAMM</name>
<protein>
    <submittedName>
        <fullName evidence="1">Uncharacterized protein</fullName>
    </submittedName>
</protein>
<dbReference type="Proteomes" id="UP000740754">
    <property type="component" value="Unassembled WGS sequence"/>
</dbReference>
<dbReference type="EMBL" id="JAAXKX010000002">
    <property type="protein sequence ID" value="NKN31946.1"/>
    <property type="molecule type" value="Genomic_DNA"/>
</dbReference>
<keyword evidence="2" id="KW-1185">Reference proteome</keyword>
<reference evidence="1 2" key="1">
    <citation type="submission" date="2020-04" db="EMBL/GenBank/DDBJ databases">
        <title>Draft Whole-Genome sequence of Marichromatium bheemlicum DSM 18632, type strain.</title>
        <authorList>
            <person name="Kyndt J.A."/>
            <person name="Meyer T.E."/>
        </authorList>
    </citation>
    <scope>NUCLEOTIDE SEQUENCE [LARGE SCALE GENOMIC DNA]</scope>
    <source>
        <strain evidence="1 2">DSM 18632</strain>
    </source>
</reference>
<gene>
    <name evidence="1" type="ORF">HF203_01725</name>
</gene>
<comment type="caution">
    <text evidence="1">The sequence shown here is derived from an EMBL/GenBank/DDBJ whole genome shotgun (WGS) entry which is preliminary data.</text>
</comment>
<evidence type="ECO:0000313" key="2">
    <source>
        <dbReference type="Proteomes" id="UP000740754"/>
    </source>
</evidence>